<dbReference type="InterPro" id="IPR035974">
    <property type="entry name" value="Rap/Ran-GAP_sf"/>
</dbReference>
<dbReference type="FunFam" id="3.40.50.11210:FF:000002">
    <property type="entry name" value="Signal-induced proliferation-associated 1-like protein 1"/>
    <property type="match status" value="1"/>
</dbReference>
<keyword evidence="2" id="KW-0597">Phosphoprotein</keyword>
<feature type="compositionally biased region" description="Polar residues" evidence="5">
    <location>
        <begin position="834"/>
        <end position="845"/>
    </location>
</feature>
<keyword evidence="3" id="KW-0175">Coiled coil</keyword>
<feature type="region of interest" description="Disordered" evidence="5">
    <location>
        <begin position="1"/>
        <end position="85"/>
    </location>
</feature>
<evidence type="ECO:0000313" key="9">
    <source>
        <dbReference type="RefSeq" id="XP_006860982.1"/>
    </source>
</evidence>
<keyword evidence="1 4" id="KW-0343">GTPase activation</keyword>
<reference evidence="9" key="1">
    <citation type="submission" date="2025-08" db="UniProtKB">
        <authorList>
            <consortium name="RefSeq"/>
        </authorList>
    </citation>
    <scope>IDENTIFICATION</scope>
    <source>
        <tissue evidence="9">Spleen</tissue>
    </source>
</reference>
<protein>
    <submittedName>
        <fullName evidence="9">Signal-induced proliferation-associated protein 1</fullName>
    </submittedName>
</protein>
<dbReference type="Gene3D" id="2.30.42.10">
    <property type="match status" value="1"/>
</dbReference>
<dbReference type="GeneID" id="102819604"/>
<dbReference type="CTD" id="6494"/>
<dbReference type="InterPro" id="IPR000331">
    <property type="entry name" value="Rap/Ran_GAP_dom"/>
</dbReference>
<gene>
    <name evidence="9" type="primary">SIPA1</name>
</gene>
<dbReference type="Proteomes" id="UP000504623">
    <property type="component" value="Unplaced"/>
</dbReference>
<dbReference type="PANTHER" id="PTHR15711:SF14">
    <property type="entry name" value="SIGNAL-INDUCED PROLIFERATION-ASSOCIATED PROTEIN 1"/>
    <property type="match status" value="1"/>
</dbReference>
<dbReference type="PROSITE" id="PS50085">
    <property type="entry name" value="RAPGAP"/>
    <property type="match status" value="1"/>
</dbReference>
<feature type="domain" description="PDZ" evidence="7">
    <location>
        <begin position="685"/>
        <end position="761"/>
    </location>
</feature>
<proteinExistence type="predicted"/>
<dbReference type="SUPFAM" id="SSF111347">
    <property type="entry name" value="Rap/Ran-GAP"/>
    <property type="match status" value="1"/>
</dbReference>
<dbReference type="GO" id="GO:0005096">
    <property type="term" value="F:GTPase activator activity"/>
    <property type="evidence" value="ECO:0007669"/>
    <property type="project" value="UniProtKB-UniRule"/>
</dbReference>
<feature type="compositionally biased region" description="Basic and acidic residues" evidence="5">
    <location>
        <begin position="958"/>
        <end position="976"/>
    </location>
</feature>
<evidence type="ECO:0000259" key="6">
    <source>
        <dbReference type="PROSITE" id="PS50085"/>
    </source>
</evidence>
<dbReference type="AlphaFoldDB" id="A0A9B0TAK3"/>
<dbReference type="InterPro" id="IPR050989">
    <property type="entry name" value="Rap1_Ran_GAP"/>
</dbReference>
<feature type="compositionally biased region" description="Polar residues" evidence="5">
    <location>
        <begin position="1010"/>
        <end position="1024"/>
    </location>
</feature>
<evidence type="ECO:0000256" key="4">
    <source>
        <dbReference type="PROSITE-ProRule" id="PRU00165"/>
    </source>
</evidence>
<evidence type="ECO:0000256" key="2">
    <source>
        <dbReference type="ARBA" id="ARBA00022553"/>
    </source>
</evidence>
<dbReference type="InterPro" id="IPR036034">
    <property type="entry name" value="PDZ_sf"/>
</dbReference>
<organism evidence="8 9">
    <name type="scientific">Chrysochloris asiatica</name>
    <name type="common">Cape golden mole</name>
    <dbReference type="NCBI Taxonomy" id="185453"/>
    <lineage>
        <taxon>Eukaryota</taxon>
        <taxon>Metazoa</taxon>
        <taxon>Chordata</taxon>
        <taxon>Craniata</taxon>
        <taxon>Vertebrata</taxon>
        <taxon>Euteleostomi</taxon>
        <taxon>Mammalia</taxon>
        <taxon>Eutheria</taxon>
        <taxon>Afrotheria</taxon>
        <taxon>Chrysochloridae</taxon>
        <taxon>Chrysochlorinae</taxon>
        <taxon>Chrysochloris</taxon>
    </lineage>
</organism>
<dbReference type="PROSITE" id="PS50106">
    <property type="entry name" value="PDZ"/>
    <property type="match status" value="1"/>
</dbReference>
<dbReference type="OrthoDB" id="2499658at2759"/>
<feature type="region of interest" description="Disordered" evidence="5">
    <location>
        <begin position="834"/>
        <end position="904"/>
    </location>
</feature>
<dbReference type="Pfam" id="PF02145">
    <property type="entry name" value="Rap_GAP"/>
    <property type="match status" value="1"/>
</dbReference>
<evidence type="ECO:0000256" key="1">
    <source>
        <dbReference type="ARBA" id="ARBA00022468"/>
    </source>
</evidence>
<dbReference type="InterPro" id="IPR001478">
    <property type="entry name" value="PDZ"/>
</dbReference>
<evidence type="ECO:0000259" key="7">
    <source>
        <dbReference type="PROSITE" id="PS50106"/>
    </source>
</evidence>
<evidence type="ECO:0000256" key="5">
    <source>
        <dbReference type="SAM" id="MobiDB-lite"/>
    </source>
</evidence>
<dbReference type="GO" id="GO:0051056">
    <property type="term" value="P:regulation of small GTPase mediated signal transduction"/>
    <property type="evidence" value="ECO:0007669"/>
    <property type="project" value="InterPro"/>
</dbReference>
<name>A0A9B0TAK3_CHRAS</name>
<dbReference type="Pfam" id="PF00595">
    <property type="entry name" value="PDZ"/>
    <property type="match status" value="1"/>
</dbReference>
<dbReference type="CDD" id="cd06745">
    <property type="entry name" value="PDZ_SIPA1-like"/>
    <property type="match status" value="1"/>
</dbReference>
<evidence type="ECO:0000313" key="8">
    <source>
        <dbReference type="Proteomes" id="UP000504623"/>
    </source>
</evidence>
<dbReference type="Gene3D" id="3.40.50.11210">
    <property type="entry name" value="Rap/Ran-GAP"/>
    <property type="match status" value="1"/>
</dbReference>
<dbReference type="RefSeq" id="XP_006860982.1">
    <property type="nucleotide sequence ID" value="XM_006860920.1"/>
</dbReference>
<accession>A0A9B0TAK3</accession>
<dbReference type="SMART" id="SM00228">
    <property type="entry name" value="PDZ"/>
    <property type="match status" value="1"/>
</dbReference>
<evidence type="ECO:0000256" key="3">
    <source>
        <dbReference type="ARBA" id="ARBA00023054"/>
    </source>
</evidence>
<dbReference type="PANTHER" id="PTHR15711">
    <property type="entry name" value="RAP GTPASE-ACTIVATING PROTEIN"/>
    <property type="match status" value="1"/>
</dbReference>
<keyword evidence="8" id="KW-1185">Reference proteome</keyword>
<feature type="compositionally biased region" description="Polar residues" evidence="5">
    <location>
        <begin position="1034"/>
        <end position="1043"/>
    </location>
</feature>
<dbReference type="SUPFAM" id="SSF50156">
    <property type="entry name" value="PDZ domain-like"/>
    <property type="match status" value="1"/>
</dbReference>
<feature type="domain" description="Rap-GAP" evidence="6">
    <location>
        <begin position="319"/>
        <end position="537"/>
    </location>
</feature>
<dbReference type="Gene3D" id="6.10.140.210">
    <property type="match status" value="1"/>
</dbReference>
<dbReference type="Pfam" id="PF21022">
    <property type="entry name" value="Rap-GAP_dimer"/>
    <property type="match status" value="1"/>
</dbReference>
<dbReference type="GO" id="GO:0005737">
    <property type="term" value="C:cytoplasm"/>
    <property type="evidence" value="ECO:0007669"/>
    <property type="project" value="TreeGrafter"/>
</dbReference>
<feature type="region of interest" description="Disordered" evidence="5">
    <location>
        <begin position="1009"/>
        <end position="1043"/>
    </location>
</feature>
<feature type="region of interest" description="Disordered" evidence="5">
    <location>
        <begin position="948"/>
        <end position="978"/>
    </location>
</feature>
<sequence length="1043" mass="112502">MWASGVGSPRRGLAPTSTDDLFARKLRQQARPALTPHTFEPRPTRGPLLRSGSDAGEARPPTPASPRARAHSHEEASRPAATPTRLFTDPLALLGLPPEAPEPAFPPVPEPRWFAHYDVQSLLFDWAPRLRGPVGHTEAAPGVLASAEDQVASSDLLLGAPGFVSELGGEGELGLGGPVSPPVPPMLPNAAVSVLEEPQNRTSAYNLEHADLGAGYYRKYFYGKEHQNFFGLDEVLGPVAVSLRREEKEGSGGSTLHSYRVIVRTTQLRTLRGTISEDALPPGPPRGLSPRKLLEHVAPRLSPTCMRLGSASPKVPRTLLTLDEQVLSFQRKVGVLYCRAGQGSEEEMYNNQEAGPAFTQFLTLLGNVVRLKGFENYRAQLDTKTDSTGTHSLYTTYQDHEIMFHVSTMLPYTPNNQQQLLRKRHIGNDIVTLVFQEPGSKPFCPTTIRSHFQHVFLVVRAHAPCTPHTSYRVAVSRTQDTPAFGPALPPGGGPFRANSDFRAFLLAKALNGEQAAGHARQFHAMATRTRQQYLQDLATNEVTTTSLESASRFGLPSLSGRRRAPPRGPGAELQAAGALVWGVRAAPGARGAAGGELGGPDSAEVPCLLGISAEALVLVAPCDGRVVFNCACRDVLAWTFSEQQLDLYYGRGEAITLRLDGPPDQAVGEIVARLQLVSRGCETRELALPRDGQGRLGFEVDAKGFITHVERFTFAETAGLRPGARLLRVCGQTLPCLGPGVADQLLRTAPKVCVTVLPPDDSGRPRRSFSELYMLSLQEPSRRGAPEPVSEEDSGVALLPATKQLLHLHLHLPDGGGPSGPGALAEERTEFLHSQNLPSPCSSLSDEAPVLPNTTPDLLLATTAKPSAPSADRETPPTQDRSGGPPSDCEDTGNPAPELRASFLPRTLSLRNSISKIMSEAGSETLEDEWQSISEIASTCNTILEALSREGQPIPESGDPKGTPKSDTEPEPRSLSEKVSYLESMLRKLQEDLEKEKADKAALEEEVRSLRNNNRRLQAESESAATRLLMASKQLGSPTTDLA</sequence>